<dbReference type="EMBL" id="JAJJMB010017331">
    <property type="protein sequence ID" value="KAI3839796.1"/>
    <property type="molecule type" value="Genomic_DNA"/>
</dbReference>
<comment type="caution">
    <text evidence="1">The sequence shown here is derived from an EMBL/GenBank/DDBJ whole genome shotgun (WGS) entry which is preliminary data.</text>
</comment>
<dbReference type="AlphaFoldDB" id="A0AAD4RXF3"/>
<sequence length="71" mass="7714">MTLQASGTLLLVFGCFCMNSLESNPASKPSHQQVIWMKLGCGGHLILLAVERALACIHIIVSSDRINVFKT</sequence>
<evidence type="ECO:0000313" key="2">
    <source>
        <dbReference type="Proteomes" id="UP001202328"/>
    </source>
</evidence>
<name>A0AAD4RXF3_9MAGN</name>
<accession>A0AAD4RXF3</accession>
<keyword evidence="2" id="KW-1185">Reference proteome</keyword>
<reference evidence="1" key="1">
    <citation type="submission" date="2022-04" db="EMBL/GenBank/DDBJ databases">
        <title>A functionally conserved STORR gene fusion in Papaver species that diverged 16.8 million years ago.</title>
        <authorList>
            <person name="Catania T."/>
        </authorList>
    </citation>
    <scope>NUCLEOTIDE SEQUENCE</scope>
    <source>
        <strain evidence="1">S-188037</strain>
    </source>
</reference>
<protein>
    <submittedName>
        <fullName evidence="1">Uncharacterized protein</fullName>
    </submittedName>
</protein>
<organism evidence="1 2">
    <name type="scientific">Papaver atlanticum</name>
    <dbReference type="NCBI Taxonomy" id="357466"/>
    <lineage>
        <taxon>Eukaryota</taxon>
        <taxon>Viridiplantae</taxon>
        <taxon>Streptophyta</taxon>
        <taxon>Embryophyta</taxon>
        <taxon>Tracheophyta</taxon>
        <taxon>Spermatophyta</taxon>
        <taxon>Magnoliopsida</taxon>
        <taxon>Ranunculales</taxon>
        <taxon>Papaveraceae</taxon>
        <taxon>Papaveroideae</taxon>
        <taxon>Papaver</taxon>
    </lineage>
</organism>
<proteinExistence type="predicted"/>
<gene>
    <name evidence="1" type="ORF">MKW98_010101</name>
</gene>
<dbReference type="Proteomes" id="UP001202328">
    <property type="component" value="Unassembled WGS sequence"/>
</dbReference>
<evidence type="ECO:0000313" key="1">
    <source>
        <dbReference type="EMBL" id="KAI3839796.1"/>
    </source>
</evidence>